<dbReference type="Proteomes" id="UP000596661">
    <property type="component" value="Chromosome 2"/>
</dbReference>
<organism evidence="1 2">
    <name type="scientific">Cannabis sativa</name>
    <name type="common">Hemp</name>
    <name type="synonym">Marijuana</name>
    <dbReference type="NCBI Taxonomy" id="3483"/>
    <lineage>
        <taxon>Eukaryota</taxon>
        <taxon>Viridiplantae</taxon>
        <taxon>Streptophyta</taxon>
        <taxon>Embryophyta</taxon>
        <taxon>Tracheophyta</taxon>
        <taxon>Spermatophyta</taxon>
        <taxon>Magnoliopsida</taxon>
        <taxon>eudicotyledons</taxon>
        <taxon>Gunneridae</taxon>
        <taxon>Pentapetalae</taxon>
        <taxon>rosids</taxon>
        <taxon>fabids</taxon>
        <taxon>Rosales</taxon>
        <taxon>Cannabaceae</taxon>
        <taxon>Cannabis</taxon>
    </lineage>
</organism>
<evidence type="ECO:0000313" key="2">
    <source>
        <dbReference type="Proteomes" id="UP000596661"/>
    </source>
</evidence>
<reference evidence="1" key="2">
    <citation type="submission" date="2021-03" db="UniProtKB">
        <authorList>
            <consortium name="EnsemblPlants"/>
        </authorList>
    </citation>
    <scope>IDENTIFICATION</scope>
</reference>
<sequence>MEFLRIMENFFPKWLHRSNSCTTSSMEGLLRGCFSVHLIPTMNTPHISSILHDSFTLGSKASAIGLSSWM</sequence>
<accession>A0A803QSY7</accession>
<reference evidence="1" key="1">
    <citation type="submission" date="2018-11" db="EMBL/GenBank/DDBJ databases">
        <authorList>
            <person name="Grassa J C."/>
        </authorList>
    </citation>
    <scope>NUCLEOTIDE SEQUENCE [LARGE SCALE GENOMIC DNA]</scope>
</reference>
<dbReference type="Gramene" id="novel_model_1022_5bd9a17a">
    <property type="protein sequence ID" value="cds.novel_model_1022_5bd9a17a"/>
    <property type="gene ID" value="novel_gene_578_5bd9a17a"/>
</dbReference>
<dbReference type="EMBL" id="UZAU01000170">
    <property type="status" value="NOT_ANNOTATED_CDS"/>
    <property type="molecule type" value="Genomic_DNA"/>
</dbReference>
<dbReference type="EnsemblPlants" id="novel_model_1022_5bd9a17a">
    <property type="protein sequence ID" value="cds.novel_model_1022_5bd9a17a"/>
    <property type="gene ID" value="novel_gene_578_5bd9a17a"/>
</dbReference>
<keyword evidence="2" id="KW-1185">Reference proteome</keyword>
<protein>
    <submittedName>
        <fullName evidence="1">Uncharacterized protein</fullName>
    </submittedName>
</protein>
<evidence type="ECO:0000313" key="1">
    <source>
        <dbReference type="EnsemblPlants" id="cds.novel_model_1022_5bd9a17a"/>
    </source>
</evidence>
<proteinExistence type="predicted"/>
<dbReference type="AlphaFoldDB" id="A0A803QSY7"/>
<name>A0A803QSY7_CANSA</name>